<dbReference type="Proteomes" id="UP000642993">
    <property type="component" value="Unassembled WGS sequence"/>
</dbReference>
<evidence type="ECO:0000256" key="2">
    <source>
        <dbReference type="SAM" id="SignalP"/>
    </source>
</evidence>
<protein>
    <recommendedName>
        <fullName evidence="5">Lipoprotein</fullName>
    </recommendedName>
</protein>
<evidence type="ECO:0000256" key="1">
    <source>
        <dbReference type="SAM" id="MobiDB-lite"/>
    </source>
</evidence>
<evidence type="ECO:0008006" key="5">
    <source>
        <dbReference type="Google" id="ProtNLM"/>
    </source>
</evidence>
<evidence type="ECO:0000313" key="4">
    <source>
        <dbReference type="Proteomes" id="UP000642993"/>
    </source>
</evidence>
<name>A0A927JA36_9ACTN</name>
<evidence type="ECO:0000313" key="3">
    <source>
        <dbReference type="EMBL" id="MBD8505110.1"/>
    </source>
</evidence>
<sequence>MTTFRRRIAAFALAPALLLAGCTTTGPSDPATSTSVATDDYAFPIDEVGDVTFAWTAADGIDLLSPEATIVRATDEAIAVAGFVGEQLSYPGLDEFWRDFNDQLRPVDRLRTLHSGVEQRRWAGTTDYHIYKLEWNGNELSAEYCVDDSYLATSADEGRSFRWLRSSITRVTTRKLTLARDTTDPPAPPPAPTGRRAPTWNAFDGWRAIDLFQSGDFDHCTTWYNTRDRDPDRPYWPQYSSRDPEHRPPPGPNPPIAPPTPGW</sequence>
<dbReference type="PROSITE" id="PS51257">
    <property type="entry name" value="PROKAR_LIPOPROTEIN"/>
    <property type="match status" value="1"/>
</dbReference>
<comment type="caution">
    <text evidence="3">The sequence shown here is derived from an EMBL/GenBank/DDBJ whole genome shotgun (WGS) entry which is preliminary data.</text>
</comment>
<gene>
    <name evidence="3" type="ORF">HT102_01220</name>
</gene>
<proteinExistence type="predicted"/>
<feature type="compositionally biased region" description="Pro residues" evidence="1">
    <location>
        <begin position="249"/>
        <end position="263"/>
    </location>
</feature>
<feature type="signal peptide" evidence="2">
    <location>
        <begin position="1"/>
        <end position="20"/>
    </location>
</feature>
<feature type="region of interest" description="Disordered" evidence="1">
    <location>
        <begin position="226"/>
        <end position="263"/>
    </location>
</feature>
<dbReference type="AlphaFoldDB" id="A0A927JA36"/>
<keyword evidence="2" id="KW-0732">Signal</keyword>
<dbReference type="RefSeq" id="WP_192037587.1">
    <property type="nucleotide sequence ID" value="NZ_JACYWE010000001.1"/>
</dbReference>
<organism evidence="3 4">
    <name type="scientific">Lolliginicoccus lacisalsi</name>
    <dbReference type="NCBI Taxonomy" id="2742202"/>
    <lineage>
        <taxon>Bacteria</taxon>
        <taxon>Bacillati</taxon>
        <taxon>Actinomycetota</taxon>
        <taxon>Actinomycetes</taxon>
        <taxon>Mycobacteriales</taxon>
        <taxon>Hoyosellaceae</taxon>
        <taxon>Lolliginicoccus</taxon>
    </lineage>
</organism>
<reference evidence="3" key="1">
    <citation type="submission" date="2020-09" db="EMBL/GenBank/DDBJ databases">
        <title>Hoyosella lacisalsi sp. nov., a halotolerant actinobacterium isolated from soil of Lake Gudzhirganskoe.</title>
        <authorList>
            <person name="Yang Q."/>
            <person name="Guo P.Y."/>
            <person name="Liu S.W."/>
            <person name="Li F.N."/>
            <person name="Sun C.H."/>
        </authorList>
    </citation>
    <scope>NUCLEOTIDE SEQUENCE</scope>
    <source>
        <strain evidence="3">G463</strain>
    </source>
</reference>
<feature type="chain" id="PRO_5038622622" description="Lipoprotein" evidence="2">
    <location>
        <begin position="21"/>
        <end position="263"/>
    </location>
</feature>
<dbReference type="EMBL" id="JACYWE010000001">
    <property type="protein sequence ID" value="MBD8505110.1"/>
    <property type="molecule type" value="Genomic_DNA"/>
</dbReference>
<feature type="region of interest" description="Disordered" evidence="1">
    <location>
        <begin position="178"/>
        <end position="199"/>
    </location>
</feature>
<keyword evidence="4" id="KW-1185">Reference proteome</keyword>
<accession>A0A927JA36</accession>